<feature type="compositionally biased region" description="Polar residues" evidence="1">
    <location>
        <begin position="33"/>
        <end position="47"/>
    </location>
</feature>
<proteinExistence type="predicted"/>
<dbReference type="EMBL" id="JBFXLR010000022">
    <property type="protein sequence ID" value="KAL2849664.1"/>
    <property type="molecule type" value="Genomic_DNA"/>
</dbReference>
<evidence type="ECO:0000256" key="1">
    <source>
        <dbReference type="SAM" id="MobiDB-lite"/>
    </source>
</evidence>
<dbReference type="RefSeq" id="XP_070898889.1">
    <property type="nucleotide sequence ID" value="XM_071040204.1"/>
</dbReference>
<gene>
    <name evidence="2" type="ORF">BJX68DRAFT_237478</name>
</gene>
<comment type="caution">
    <text evidence="2">The sequence shown here is derived from an EMBL/GenBank/DDBJ whole genome shotgun (WGS) entry which is preliminary data.</text>
</comment>
<evidence type="ECO:0000313" key="3">
    <source>
        <dbReference type="Proteomes" id="UP001610444"/>
    </source>
</evidence>
<keyword evidence="3" id="KW-1185">Reference proteome</keyword>
<dbReference type="Proteomes" id="UP001610444">
    <property type="component" value="Unassembled WGS sequence"/>
</dbReference>
<name>A0ABR4KBM5_9EURO</name>
<feature type="region of interest" description="Disordered" evidence="1">
    <location>
        <begin position="33"/>
        <end position="64"/>
    </location>
</feature>
<protein>
    <submittedName>
        <fullName evidence="2">Uncharacterized protein</fullName>
    </submittedName>
</protein>
<reference evidence="2 3" key="1">
    <citation type="submission" date="2024-07" db="EMBL/GenBank/DDBJ databases">
        <title>Section-level genome sequencing and comparative genomics of Aspergillus sections Usti and Cavernicolus.</title>
        <authorList>
            <consortium name="Lawrence Berkeley National Laboratory"/>
            <person name="Nybo J.L."/>
            <person name="Vesth T.C."/>
            <person name="Theobald S."/>
            <person name="Frisvad J.C."/>
            <person name="Larsen T.O."/>
            <person name="Kjaerboelling I."/>
            <person name="Rothschild-Mancinelli K."/>
            <person name="Lyhne E.K."/>
            <person name="Kogle M.E."/>
            <person name="Barry K."/>
            <person name="Clum A."/>
            <person name="Na H."/>
            <person name="Ledsgaard L."/>
            <person name="Lin J."/>
            <person name="Lipzen A."/>
            <person name="Kuo A."/>
            <person name="Riley R."/>
            <person name="Mondo S."/>
            <person name="LaButti K."/>
            <person name="Haridas S."/>
            <person name="Pangalinan J."/>
            <person name="Salamov A.A."/>
            <person name="Simmons B.A."/>
            <person name="Magnuson J.K."/>
            <person name="Chen J."/>
            <person name="Drula E."/>
            <person name="Henrissat B."/>
            <person name="Wiebenga A."/>
            <person name="Lubbers R.J."/>
            <person name="Gomes A.C."/>
            <person name="Macurrencykelacurrency M.R."/>
            <person name="Stajich J."/>
            <person name="Grigoriev I.V."/>
            <person name="Mortensen U.H."/>
            <person name="De vries R.P."/>
            <person name="Baker S.E."/>
            <person name="Andersen M.R."/>
        </authorList>
    </citation>
    <scope>NUCLEOTIDE SEQUENCE [LARGE SCALE GENOMIC DNA]</scope>
    <source>
        <strain evidence="2 3">CBS 756.74</strain>
    </source>
</reference>
<evidence type="ECO:0000313" key="2">
    <source>
        <dbReference type="EMBL" id="KAL2849664.1"/>
    </source>
</evidence>
<dbReference type="GeneID" id="98155368"/>
<organism evidence="2 3">
    <name type="scientific">Aspergillus pseudodeflectus</name>
    <dbReference type="NCBI Taxonomy" id="176178"/>
    <lineage>
        <taxon>Eukaryota</taxon>
        <taxon>Fungi</taxon>
        <taxon>Dikarya</taxon>
        <taxon>Ascomycota</taxon>
        <taxon>Pezizomycotina</taxon>
        <taxon>Eurotiomycetes</taxon>
        <taxon>Eurotiomycetidae</taxon>
        <taxon>Eurotiales</taxon>
        <taxon>Aspergillaceae</taxon>
        <taxon>Aspergillus</taxon>
        <taxon>Aspergillus subgen. Nidulantes</taxon>
    </lineage>
</organism>
<sequence>MIRLPGVYIHIKTNIACSRPSSSQLGRIRFDTPENTSVHQTNPNNESIEAKAPSPKLASTSVPGSRESAWEVSVGYSTPTVEVWPQLSTTTIPAVWCTSGPPVSRGSQGVVVFTNITPSVCCTSGLAGGVVLVEEIDVKVPFI</sequence>
<accession>A0ABR4KBM5</accession>